<feature type="DNA-binding region" description="H-T-H motif" evidence="2">
    <location>
        <begin position="43"/>
        <end position="62"/>
    </location>
</feature>
<dbReference type="AlphaFoldDB" id="A0A4R1CFN0"/>
<dbReference type="EMBL" id="SJZJ01000007">
    <property type="protein sequence ID" value="TCJ29919.1"/>
    <property type="molecule type" value="Genomic_DNA"/>
</dbReference>
<gene>
    <name evidence="4" type="ORF">EPD65_06370</name>
</gene>
<keyword evidence="1 2" id="KW-0238">DNA-binding</keyword>
<dbReference type="PROSITE" id="PS50977">
    <property type="entry name" value="HTH_TETR_2"/>
    <property type="match status" value="1"/>
</dbReference>
<accession>A0A4R1CFN0</accession>
<evidence type="ECO:0000313" key="4">
    <source>
        <dbReference type="EMBL" id="TCJ29919.1"/>
    </source>
</evidence>
<reference evidence="4 5" key="1">
    <citation type="submission" date="2019-03" db="EMBL/GenBank/DDBJ databases">
        <authorList>
            <person name="Kim M.K.M."/>
        </authorList>
    </citation>
    <scope>NUCLEOTIDE SEQUENCE [LARGE SCALE GENOMIC DNA]</scope>
    <source>
        <strain evidence="4 5">18JY15-6</strain>
    </source>
</reference>
<dbReference type="InterPro" id="IPR001647">
    <property type="entry name" value="HTH_TetR"/>
</dbReference>
<evidence type="ECO:0000256" key="2">
    <source>
        <dbReference type="PROSITE-ProRule" id="PRU00335"/>
    </source>
</evidence>
<name>A0A4R1CFN0_9ACTN</name>
<dbReference type="Pfam" id="PF00440">
    <property type="entry name" value="TetR_N"/>
    <property type="match status" value="1"/>
</dbReference>
<dbReference type="InterPro" id="IPR050624">
    <property type="entry name" value="HTH-type_Tx_Regulator"/>
</dbReference>
<dbReference type="PANTHER" id="PTHR43479:SF11">
    <property type="entry name" value="ACREF_ENVCD OPERON REPRESSOR-RELATED"/>
    <property type="match status" value="1"/>
</dbReference>
<proteinExistence type="predicted"/>
<dbReference type="GO" id="GO:0003677">
    <property type="term" value="F:DNA binding"/>
    <property type="evidence" value="ECO:0007669"/>
    <property type="project" value="UniProtKB-UniRule"/>
</dbReference>
<protein>
    <submittedName>
        <fullName evidence="4">TetR/AcrR family transcriptional regulator</fullName>
    </submittedName>
</protein>
<dbReference type="OrthoDB" id="4331447at2"/>
<keyword evidence="5" id="KW-1185">Reference proteome</keyword>
<feature type="domain" description="HTH tetR-type" evidence="3">
    <location>
        <begin position="20"/>
        <end position="80"/>
    </location>
</feature>
<comment type="caution">
    <text evidence="4">The sequence shown here is derived from an EMBL/GenBank/DDBJ whole genome shotgun (WGS) entry which is preliminary data.</text>
</comment>
<dbReference type="Gene3D" id="1.10.357.10">
    <property type="entry name" value="Tetracycline Repressor, domain 2"/>
    <property type="match status" value="1"/>
</dbReference>
<dbReference type="SUPFAM" id="SSF46689">
    <property type="entry name" value="Homeodomain-like"/>
    <property type="match status" value="1"/>
</dbReference>
<dbReference type="RefSeq" id="WP_131582322.1">
    <property type="nucleotide sequence ID" value="NZ_SJZJ01000007.1"/>
</dbReference>
<evidence type="ECO:0000256" key="1">
    <source>
        <dbReference type="ARBA" id="ARBA00023125"/>
    </source>
</evidence>
<evidence type="ECO:0000259" key="3">
    <source>
        <dbReference type="PROSITE" id="PS50977"/>
    </source>
</evidence>
<dbReference type="InterPro" id="IPR009057">
    <property type="entry name" value="Homeodomain-like_sf"/>
</dbReference>
<sequence length="214" mass="23394">MTTAPRPRIIRGLDAEQRKASRRQALLDAGLDLFPQQGFAKTSIEQLCQHAYVGTKAFYETFASRDELYEALLRSISDRVFGELAQVATEGGSEEELAPRILSAFAHAFVDDVRFAQVTFGAGSAITPEAELQRRANRQTAAAFVEGLWAQFGNPSRPEDDGVAIGLIGGLFDVIAHWVRDLGDEAPTASTVDLLVTRMVNLYRVIAAGRQRGL</sequence>
<dbReference type="PANTHER" id="PTHR43479">
    <property type="entry name" value="ACREF/ENVCD OPERON REPRESSOR-RELATED"/>
    <property type="match status" value="1"/>
</dbReference>
<dbReference type="Proteomes" id="UP000295453">
    <property type="component" value="Unassembled WGS sequence"/>
</dbReference>
<organism evidence="4 5">
    <name type="scientific">Nocardioides jejuensis</name>
    <dbReference type="NCBI Taxonomy" id="2502782"/>
    <lineage>
        <taxon>Bacteria</taxon>
        <taxon>Bacillati</taxon>
        <taxon>Actinomycetota</taxon>
        <taxon>Actinomycetes</taxon>
        <taxon>Propionibacteriales</taxon>
        <taxon>Nocardioidaceae</taxon>
        <taxon>Nocardioides</taxon>
    </lineage>
</organism>
<evidence type="ECO:0000313" key="5">
    <source>
        <dbReference type="Proteomes" id="UP000295453"/>
    </source>
</evidence>